<dbReference type="EMBL" id="BLXT01007044">
    <property type="protein sequence ID" value="GFO36150.1"/>
    <property type="molecule type" value="Genomic_DNA"/>
</dbReference>
<dbReference type="Proteomes" id="UP000735302">
    <property type="component" value="Unassembled WGS sequence"/>
</dbReference>
<comment type="caution">
    <text evidence="2">The sequence shown here is derived from an EMBL/GenBank/DDBJ whole genome shotgun (WGS) entry which is preliminary data.</text>
</comment>
<accession>A0AAV4CWB1</accession>
<name>A0AAV4CWB1_9GAST</name>
<evidence type="ECO:0000256" key="1">
    <source>
        <dbReference type="SAM" id="MobiDB-lite"/>
    </source>
</evidence>
<feature type="region of interest" description="Disordered" evidence="1">
    <location>
        <begin position="28"/>
        <end position="92"/>
    </location>
</feature>
<dbReference type="AlphaFoldDB" id="A0AAV4CWB1"/>
<feature type="compositionally biased region" description="Basic residues" evidence="1">
    <location>
        <begin position="63"/>
        <end position="75"/>
    </location>
</feature>
<sequence length="92" mass="10702">MAFTKCLRIRTTRRSHTYRLQGFSAGSRRLRKRMRRRDGAVSRLPAKDRGSADCGPVDFFPHRGPRQRDRRRTSQRGKVNATATETTNSVRR</sequence>
<keyword evidence="3" id="KW-1185">Reference proteome</keyword>
<proteinExistence type="predicted"/>
<gene>
    <name evidence="2" type="ORF">PoB_006265500</name>
</gene>
<organism evidence="2 3">
    <name type="scientific">Plakobranchus ocellatus</name>
    <dbReference type="NCBI Taxonomy" id="259542"/>
    <lineage>
        <taxon>Eukaryota</taxon>
        <taxon>Metazoa</taxon>
        <taxon>Spiralia</taxon>
        <taxon>Lophotrochozoa</taxon>
        <taxon>Mollusca</taxon>
        <taxon>Gastropoda</taxon>
        <taxon>Heterobranchia</taxon>
        <taxon>Euthyneura</taxon>
        <taxon>Panpulmonata</taxon>
        <taxon>Sacoglossa</taxon>
        <taxon>Placobranchoidea</taxon>
        <taxon>Plakobranchidae</taxon>
        <taxon>Plakobranchus</taxon>
    </lineage>
</organism>
<evidence type="ECO:0000313" key="2">
    <source>
        <dbReference type="EMBL" id="GFO36150.1"/>
    </source>
</evidence>
<feature type="compositionally biased region" description="Polar residues" evidence="1">
    <location>
        <begin position="81"/>
        <end position="92"/>
    </location>
</feature>
<feature type="compositionally biased region" description="Basic and acidic residues" evidence="1">
    <location>
        <begin position="37"/>
        <end position="51"/>
    </location>
</feature>
<reference evidence="2 3" key="1">
    <citation type="journal article" date="2021" name="Elife">
        <title>Chloroplast acquisition without the gene transfer in kleptoplastic sea slugs, Plakobranchus ocellatus.</title>
        <authorList>
            <person name="Maeda T."/>
            <person name="Takahashi S."/>
            <person name="Yoshida T."/>
            <person name="Shimamura S."/>
            <person name="Takaki Y."/>
            <person name="Nagai Y."/>
            <person name="Toyoda A."/>
            <person name="Suzuki Y."/>
            <person name="Arimoto A."/>
            <person name="Ishii H."/>
            <person name="Satoh N."/>
            <person name="Nishiyama T."/>
            <person name="Hasebe M."/>
            <person name="Maruyama T."/>
            <person name="Minagawa J."/>
            <person name="Obokata J."/>
            <person name="Shigenobu S."/>
        </authorList>
    </citation>
    <scope>NUCLEOTIDE SEQUENCE [LARGE SCALE GENOMIC DNA]</scope>
</reference>
<evidence type="ECO:0000313" key="3">
    <source>
        <dbReference type="Proteomes" id="UP000735302"/>
    </source>
</evidence>
<protein>
    <submittedName>
        <fullName evidence="2">Uncharacterized protein</fullName>
    </submittedName>
</protein>